<dbReference type="InterPro" id="IPR046342">
    <property type="entry name" value="CBS_dom_sf"/>
</dbReference>
<dbReference type="PROSITE" id="PS00676">
    <property type="entry name" value="SIGMA54_INTERACT_2"/>
    <property type="match status" value="1"/>
</dbReference>
<dbReference type="Pfam" id="PF00571">
    <property type="entry name" value="CBS"/>
    <property type="match status" value="2"/>
</dbReference>
<dbReference type="SUPFAM" id="SSF55785">
    <property type="entry name" value="PYP-like sensor domain (PAS domain)"/>
    <property type="match status" value="1"/>
</dbReference>
<dbReference type="InterPro" id="IPR009057">
    <property type="entry name" value="Homeodomain-like_sf"/>
</dbReference>
<name>A0A1H3N9S3_9FIRM</name>
<evidence type="ECO:0000313" key="9">
    <source>
        <dbReference type="Proteomes" id="UP000198625"/>
    </source>
</evidence>
<evidence type="ECO:0000256" key="3">
    <source>
        <dbReference type="ARBA" id="ARBA00023015"/>
    </source>
</evidence>
<dbReference type="InterPro" id="IPR002197">
    <property type="entry name" value="HTH_Fis"/>
</dbReference>
<evidence type="ECO:0000256" key="4">
    <source>
        <dbReference type="ARBA" id="ARBA00023163"/>
    </source>
</evidence>
<dbReference type="InterPro" id="IPR003593">
    <property type="entry name" value="AAA+_ATPase"/>
</dbReference>
<dbReference type="SUPFAM" id="SSF54631">
    <property type="entry name" value="CBS-domain pair"/>
    <property type="match status" value="1"/>
</dbReference>
<keyword evidence="4" id="KW-0804">Transcription</keyword>
<dbReference type="GO" id="GO:0005524">
    <property type="term" value="F:ATP binding"/>
    <property type="evidence" value="ECO:0007669"/>
    <property type="project" value="UniProtKB-KW"/>
</dbReference>
<keyword evidence="9" id="KW-1185">Reference proteome</keyword>
<dbReference type="InterPro" id="IPR013767">
    <property type="entry name" value="PAS_fold"/>
</dbReference>
<reference evidence="9" key="1">
    <citation type="submission" date="2016-10" db="EMBL/GenBank/DDBJ databases">
        <authorList>
            <person name="Varghese N."/>
            <person name="Submissions S."/>
        </authorList>
    </citation>
    <scope>NUCLEOTIDE SEQUENCE [LARGE SCALE GENOMIC DNA]</scope>
    <source>
        <strain evidence="9">DSM 21650</strain>
    </source>
</reference>
<keyword evidence="5" id="KW-0175">Coiled coil</keyword>
<evidence type="ECO:0000259" key="7">
    <source>
        <dbReference type="PROSITE" id="PS50112"/>
    </source>
</evidence>
<dbReference type="Pfam" id="PF00158">
    <property type="entry name" value="Sigma54_activat"/>
    <property type="match status" value="1"/>
</dbReference>
<dbReference type="PANTHER" id="PTHR32071">
    <property type="entry name" value="TRANSCRIPTIONAL REGULATORY PROTEIN"/>
    <property type="match status" value="1"/>
</dbReference>
<evidence type="ECO:0000256" key="2">
    <source>
        <dbReference type="ARBA" id="ARBA00022840"/>
    </source>
</evidence>
<dbReference type="Pfam" id="PF00989">
    <property type="entry name" value="PAS"/>
    <property type="match status" value="1"/>
</dbReference>
<keyword evidence="2" id="KW-0067">ATP-binding</keyword>
<dbReference type="PROSITE" id="PS50045">
    <property type="entry name" value="SIGMA54_INTERACT_4"/>
    <property type="match status" value="1"/>
</dbReference>
<dbReference type="Gene3D" id="1.10.10.60">
    <property type="entry name" value="Homeodomain-like"/>
    <property type="match status" value="1"/>
</dbReference>
<dbReference type="STRING" id="415015.SAMN05660462_01058"/>
<feature type="domain" description="PAS" evidence="7">
    <location>
        <begin position="140"/>
        <end position="191"/>
    </location>
</feature>
<dbReference type="AlphaFoldDB" id="A0A1H3N9S3"/>
<organism evidence="8 9">
    <name type="scientific">Proteiniborus ethanoligenes</name>
    <dbReference type="NCBI Taxonomy" id="415015"/>
    <lineage>
        <taxon>Bacteria</taxon>
        <taxon>Bacillati</taxon>
        <taxon>Bacillota</taxon>
        <taxon>Clostridia</taxon>
        <taxon>Eubacteriales</taxon>
        <taxon>Proteiniborus</taxon>
    </lineage>
</organism>
<dbReference type="InterPro" id="IPR025943">
    <property type="entry name" value="Sigma_54_int_dom_ATP-bd_2"/>
</dbReference>
<dbReference type="GO" id="GO:0043565">
    <property type="term" value="F:sequence-specific DNA binding"/>
    <property type="evidence" value="ECO:0007669"/>
    <property type="project" value="InterPro"/>
</dbReference>
<dbReference type="Gene3D" id="3.10.580.10">
    <property type="entry name" value="CBS-domain"/>
    <property type="match status" value="1"/>
</dbReference>
<feature type="coiled-coil region" evidence="5">
    <location>
        <begin position="245"/>
        <end position="272"/>
    </location>
</feature>
<dbReference type="Proteomes" id="UP000198625">
    <property type="component" value="Unassembled WGS sequence"/>
</dbReference>
<evidence type="ECO:0000256" key="5">
    <source>
        <dbReference type="SAM" id="Coils"/>
    </source>
</evidence>
<keyword evidence="3" id="KW-0805">Transcription regulation</keyword>
<sequence length="590" mass="67565">MQLINAILDNMQVKDIMKNKILKVSKTDSPNDIIKRMKESEVDCVVITDNDERKNNTEFLIDFIDLINIIHENISLDKFLENNKFTELETIKTDDTVGKVISLFIKGYNKIIPVYDDNNIRGIICPKDMIIFYNNLLNKTQGLFVNILDNIHDAICVVNKDLNVLVWNKSAENLYKIEKENIFNRNIKEIFPSALLPRVLEEGNTYENIFNSPREGCYNIISAKPLLDNDEIIGGVSCDKDISELIRISELLNKTQLNLQVLEDQVSNLNESRFAFSKIIGNDKKFREIIEFSKNISKSTINVLITGESGTGKEVFARAIHMESGRKGYFVPINCSAIPGELMESELFGYKGGAFTGSSREGKAGKFELAHKGTIFLDEIGDMPLNMQPKILRVIEDGIITRIGSENSVKIDVRIIAATNKDLRKLMNEGLFRKDLYYRLNSVIIDLPPLRKRKLDVPLLANEFIKEFCISYGTNIIELPQDTMEILINHEWEGNIRELRNLIERIVILSKHNKFDISYLPNDLTAQNWDILSTLRQNSTGLNDKMNNKEKELILNALNNSNYNKKKAAEFLNIPRSTLYFKMKKHNIEA</sequence>
<dbReference type="Pfam" id="PF02954">
    <property type="entry name" value="HTH_8"/>
    <property type="match status" value="1"/>
</dbReference>
<evidence type="ECO:0000256" key="1">
    <source>
        <dbReference type="ARBA" id="ARBA00022741"/>
    </source>
</evidence>
<dbReference type="InterPro" id="IPR035965">
    <property type="entry name" value="PAS-like_dom_sf"/>
</dbReference>
<dbReference type="SUPFAM" id="SSF52540">
    <property type="entry name" value="P-loop containing nucleoside triphosphate hydrolases"/>
    <property type="match status" value="1"/>
</dbReference>
<dbReference type="Pfam" id="PF25601">
    <property type="entry name" value="AAA_lid_14"/>
    <property type="match status" value="1"/>
</dbReference>
<dbReference type="RefSeq" id="WP_091728202.1">
    <property type="nucleotide sequence ID" value="NZ_FNQE01000009.1"/>
</dbReference>
<dbReference type="SMART" id="SM00091">
    <property type="entry name" value="PAS"/>
    <property type="match status" value="1"/>
</dbReference>
<dbReference type="GO" id="GO:0006355">
    <property type="term" value="P:regulation of DNA-templated transcription"/>
    <property type="evidence" value="ECO:0007669"/>
    <property type="project" value="InterPro"/>
</dbReference>
<dbReference type="FunFam" id="3.40.50.300:FF:000006">
    <property type="entry name" value="DNA-binding transcriptional regulator NtrC"/>
    <property type="match status" value="1"/>
</dbReference>
<accession>A0A1H3N9S3</accession>
<keyword evidence="1" id="KW-0547">Nucleotide-binding</keyword>
<protein>
    <submittedName>
        <fullName evidence="8">Transcriptional regulator containing PAS, AAA-type ATPase, and DNA-binding Fis domains</fullName>
    </submittedName>
</protein>
<dbReference type="CDD" id="cd00009">
    <property type="entry name" value="AAA"/>
    <property type="match status" value="1"/>
</dbReference>
<dbReference type="PRINTS" id="PR01590">
    <property type="entry name" value="HTHFIS"/>
</dbReference>
<dbReference type="InterPro" id="IPR000644">
    <property type="entry name" value="CBS_dom"/>
</dbReference>
<dbReference type="CDD" id="cd00130">
    <property type="entry name" value="PAS"/>
    <property type="match status" value="1"/>
</dbReference>
<dbReference type="Gene3D" id="3.40.50.300">
    <property type="entry name" value="P-loop containing nucleotide triphosphate hydrolases"/>
    <property type="match status" value="1"/>
</dbReference>
<dbReference type="PANTHER" id="PTHR32071:SF57">
    <property type="entry name" value="C4-DICARBOXYLATE TRANSPORT TRANSCRIPTIONAL REGULATORY PROTEIN DCTD"/>
    <property type="match status" value="1"/>
</dbReference>
<proteinExistence type="predicted"/>
<dbReference type="SUPFAM" id="SSF46689">
    <property type="entry name" value="Homeodomain-like"/>
    <property type="match status" value="1"/>
</dbReference>
<dbReference type="OrthoDB" id="9803970at2"/>
<evidence type="ECO:0000313" key="8">
    <source>
        <dbReference type="EMBL" id="SDY85215.1"/>
    </source>
</evidence>
<dbReference type="InterPro" id="IPR000014">
    <property type="entry name" value="PAS"/>
</dbReference>
<dbReference type="PROSITE" id="PS50112">
    <property type="entry name" value="PAS"/>
    <property type="match status" value="1"/>
</dbReference>
<dbReference type="InterPro" id="IPR002078">
    <property type="entry name" value="Sigma_54_int"/>
</dbReference>
<dbReference type="InterPro" id="IPR058031">
    <property type="entry name" value="AAA_lid_NorR"/>
</dbReference>
<dbReference type="SMART" id="SM00382">
    <property type="entry name" value="AAA"/>
    <property type="match status" value="1"/>
</dbReference>
<gene>
    <name evidence="8" type="ORF">SAMN05660462_01058</name>
</gene>
<dbReference type="Gene3D" id="3.30.450.20">
    <property type="entry name" value="PAS domain"/>
    <property type="match status" value="1"/>
</dbReference>
<dbReference type="InterPro" id="IPR025662">
    <property type="entry name" value="Sigma_54_int_dom_ATP-bd_1"/>
</dbReference>
<dbReference type="InterPro" id="IPR027417">
    <property type="entry name" value="P-loop_NTPase"/>
</dbReference>
<dbReference type="EMBL" id="FNQE01000009">
    <property type="protein sequence ID" value="SDY85215.1"/>
    <property type="molecule type" value="Genomic_DNA"/>
</dbReference>
<feature type="domain" description="Sigma-54 factor interaction" evidence="6">
    <location>
        <begin position="279"/>
        <end position="508"/>
    </location>
</feature>
<dbReference type="PROSITE" id="PS00675">
    <property type="entry name" value="SIGMA54_INTERACT_1"/>
    <property type="match status" value="1"/>
</dbReference>
<dbReference type="Gene3D" id="1.10.8.60">
    <property type="match status" value="1"/>
</dbReference>
<keyword evidence="8" id="KW-0238">DNA-binding</keyword>
<evidence type="ECO:0000259" key="6">
    <source>
        <dbReference type="PROSITE" id="PS50045"/>
    </source>
</evidence>